<dbReference type="GO" id="GO:0006487">
    <property type="term" value="P:protein N-linked glycosylation"/>
    <property type="evidence" value="ECO:0007669"/>
    <property type="project" value="TreeGrafter"/>
</dbReference>
<sequence length="630" mass="65981">MCGITGYIGDGIALDDGESAANDGATGDAAGDGGGFARVGDIVHEGLRNLEYRGYDSAGVALVGEASGLTVAKRSGEVDNLTVPDVADAALGIGHTRWSTHGPPTDENAHPHTDCVGDIAVVHNGIVENHEALKTELSDHEFTSDTDTEVIPHLIEEELAAVSGAGGLLDAVRAVESRLEGSYAICAVRDGDDRIVVARRGSPLVLGHDEDATFVASDVTAFLEHTRDVTYLEDGDVASLSAEGVEVYADGELVDRETETVTWEADAAEKGGYEHYMRKEIHEQPESLRQTIAGRLDVDAGDADLDVSFPPGFLADLEEIQIVACGTSNYAGRYAARLFEDLSGVRATVETASEYEFGAGRSPDRTLVVAVTQSGETADTLGAVRRANAAGARTFAVTNTLGSTVTREVDDTAFIRAGPEIGVAATKTFASQVATLTMLAVAIGRERGALAAADARPVLEGLRDLPGAVQQVLDNEDAVREAATEYGDSGAFFFVGRQLGVPVALEGALKLKEISYDHAEGFPAGELKHGPLALVTPDTPVLAVLTDGARADETMNNVTEAQTRGAPAIGCVSAGEEYATLDVSLPVPDVGIAEPLVANVYLQLFAYHVANDKGRSIDKPRNLAKSVTVE</sequence>
<dbReference type="EMBL" id="NEDJ01000004">
    <property type="protein sequence ID" value="OSP10571.1"/>
    <property type="molecule type" value="Genomic_DNA"/>
</dbReference>
<feature type="initiator methionine" description="Removed" evidence="11">
    <location>
        <position position="1"/>
    </location>
</feature>
<keyword evidence="8" id="KW-0677">Repeat</keyword>
<dbReference type="InterPro" id="IPR046348">
    <property type="entry name" value="SIS_dom_sf"/>
</dbReference>
<keyword evidence="5 11" id="KW-0963">Cytoplasm</keyword>
<keyword evidence="6 11" id="KW-0032">Aminotransferase</keyword>
<dbReference type="PROSITE" id="PS51464">
    <property type="entry name" value="SIS"/>
    <property type="match status" value="2"/>
</dbReference>
<evidence type="ECO:0000256" key="1">
    <source>
        <dbReference type="ARBA" id="ARBA00001031"/>
    </source>
</evidence>
<evidence type="ECO:0000259" key="12">
    <source>
        <dbReference type="PROSITE" id="PS51278"/>
    </source>
</evidence>
<evidence type="ECO:0000256" key="11">
    <source>
        <dbReference type="HAMAP-Rule" id="MF_00164"/>
    </source>
</evidence>
<dbReference type="eggNOG" id="arCOG00057">
    <property type="taxonomic scope" value="Archaea"/>
</dbReference>
<evidence type="ECO:0000256" key="4">
    <source>
        <dbReference type="ARBA" id="ARBA00016090"/>
    </source>
</evidence>
<dbReference type="CDD" id="cd05008">
    <property type="entry name" value="SIS_GlmS_GlmD_1"/>
    <property type="match status" value="1"/>
</dbReference>
<evidence type="ECO:0000256" key="5">
    <source>
        <dbReference type="ARBA" id="ARBA00022490"/>
    </source>
</evidence>
<dbReference type="GO" id="GO:0004360">
    <property type="term" value="F:glutamine-fructose-6-phosphate transaminase (isomerizing) activity"/>
    <property type="evidence" value="ECO:0007669"/>
    <property type="project" value="UniProtKB-UniRule"/>
</dbReference>
<dbReference type="GO" id="GO:0097367">
    <property type="term" value="F:carbohydrate derivative binding"/>
    <property type="evidence" value="ECO:0007669"/>
    <property type="project" value="InterPro"/>
</dbReference>
<dbReference type="Proteomes" id="UP000193587">
    <property type="component" value="Unassembled WGS sequence"/>
</dbReference>
<evidence type="ECO:0000313" key="15">
    <source>
        <dbReference type="Proteomes" id="UP000193587"/>
    </source>
</evidence>
<dbReference type="AlphaFoldDB" id="A0A1X4HAW8"/>
<evidence type="ECO:0000259" key="13">
    <source>
        <dbReference type="PROSITE" id="PS51464"/>
    </source>
</evidence>
<dbReference type="GO" id="GO:0006047">
    <property type="term" value="P:UDP-N-acetylglucosamine metabolic process"/>
    <property type="evidence" value="ECO:0007669"/>
    <property type="project" value="TreeGrafter"/>
</dbReference>
<protein>
    <recommendedName>
        <fullName evidence="4 11">Glutamine--fructose-6-phosphate aminotransferase [isomerizing]</fullName>
        <ecNumber evidence="3 11">2.6.1.16</ecNumber>
    </recommendedName>
    <alternativeName>
        <fullName evidence="11">D-fructose-6-phosphate amidotransferase</fullName>
    </alternativeName>
    <alternativeName>
        <fullName evidence="11">GFAT</fullName>
    </alternativeName>
    <alternativeName>
        <fullName evidence="11">Glucosamine-6-phosphate synthase</fullName>
    </alternativeName>
    <alternativeName>
        <fullName evidence="11">Hexosephosphate aminotransferase</fullName>
    </alternativeName>
    <alternativeName>
        <fullName evidence="11">L-glutamine--D-fructose-6-phosphate amidotransferase</fullName>
    </alternativeName>
</protein>
<dbReference type="Gene3D" id="3.40.50.10490">
    <property type="entry name" value="Glucose-6-phosphate isomerase like protein, domain 1"/>
    <property type="match status" value="2"/>
</dbReference>
<dbReference type="InterPro" id="IPR001347">
    <property type="entry name" value="SIS_dom"/>
</dbReference>
<dbReference type="GO" id="GO:0005737">
    <property type="term" value="C:cytoplasm"/>
    <property type="evidence" value="ECO:0007669"/>
    <property type="project" value="UniProtKB-SubCell"/>
</dbReference>
<feature type="active site" description="For Fru-6P isomerization activity" evidence="11">
    <location>
        <position position="625"/>
    </location>
</feature>
<keyword evidence="9" id="KW-0315">Glutamine amidotransferase</keyword>
<evidence type="ECO:0000256" key="8">
    <source>
        <dbReference type="ARBA" id="ARBA00022737"/>
    </source>
</evidence>
<dbReference type="GO" id="GO:0005975">
    <property type="term" value="P:carbohydrate metabolic process"/>
    <property type="evidence" value="ECO:0007669"/>
    <property type="project" value="UniProtKB-UniRule"/>
</dbReference>
<proteinExistence type="inferred from homology"/>
<dbReference type="NCBIfam" id="TIGR01135">
    <property type="entry name" value="glmS"/>
    <property type="match status" value="1"/>
</dbReference>
<comment type="subcellular location">
    <subcellularLocation>
        <location evidence="2 11">Cytoplasm</location>
    </subcellularLocation>
</comment>
<dbReference type="SUPFAM" id="SSF53697">
    <property type="entry name" value="SIS domain"/>
    <property type="match status" value="1"/>
</dbReference>
<name>A0A1X4HAW8_HALEZ</name>
<dbReference type="HAMAP" id="MF_00164">
    <property type="entry name" value="GlmS"/>
    <property type="match status" value="1"/>
</dbReference>
<comment type="subunit">
    <text evidence="11">Homodimer.</text>
</comment>
<organism evidence="14 15">
    <name type="scientific">Halorubrum ezzemoulense DSM 17463</name>
    <dbReference type="NCBI Taxonomy" id="1121945"/>
    <lineage>
        <taxon>Archaea</taxon>
        <taxon>Methanobacteriati</taxon>
        <taxon>Methanobacteriota</taxon>
        <taxon>Stenosarchaea group</taxon>
        <taxon>Halobacteria</taxon>
        <taxon>Halobacteriales</taxon>
        <taxon>Haloferacaceae</taxon>
        <taxon>Halorubrum</taxon>
    </lineage>
</organism>
<reference evidence="14 15" key="1">
    <citation type="submission" date="2017-04" db="EMBL/GenBank/DDBJ databases">
        <title>MLSA of the genus Halorubrum.</title>
        <authorList>
            <person name="De La Haba R."/>
            <person name="Sanchez-Porro C."/>
            <person name="Infante-Dominguez C."/>
            <person name="Ventosa A."/>
        </authorList>
    </citation>
    <scope>NUCLEOTIDE SEQUENCE [LARGE SCALE GENOMIC DNA]</scope>
    <source>
        <strain evidence="14 15">DSM 17463</strain>
    </source>
</reference>
<dbReference type="SUPFAM" id="SSF56235">
    <property type="entry name" value="N-terminal nucleophile aminohydrolases (Ntn hydrolases)"/>
    <property type="match status" value="1"/>
</dbReference>
<dbReference type="Gene3D" id="3.60.20.10">
    <property type="entry name" value="Glutamine Phosphoribosylpyrophosphate, subunit 1, domain 1"/>
    <property type="match status" value="1"/>
</dbReference>
<dbReference type="InterPro" id="IPR047084">
    <property type="entry name" value="GFAT_N"/>
</dbReference>
<dbReference type="PANTHER" id="PTHR10937">
    <property type="entry name" value="GLUCOSAMINE--FRUCTOSE-6-PHOSPHATE AMINOTRANSFERASE, ISOMERIZING"/>
    <property type="match status" value="1"/>
</dbReference>
<comment type="caution">
    <text evidence="14">The sequence shown here is derived from an EMBL/GenBank/DDBJ whole genome shotgun (WGS) entry which is preliminary data.</text>
</comment>
<accession>A0A1X4HAW8</accession>
<feature type="domain" description="SIS" evidence="13">
    <location>
        <begin position="482"/>
        <end position="620"/>
    </location>
</feature>
<dbReference type="Pfam" id="PF01380">
    <property type="entry name" value="SIS"/>
    <property type="match status" value="2"/>
</dbReference>
<dbReference type="InterPro" id="IPR035490">
    <property type="entry name" value="GlmS/FrlB_SIS"/>
</dbReference>
<dbReference type="FunFam" id="3.40.50.10490:FF:000001">
    <property type="entry name" value="Glutamine--fructose-6-phosphate aminotransferase [isomerizing]"/>
    <property type="match status" value="1"/>
</dbReference>
<evidence type="ECO:0000256" key="3">
    <source>
        <dbReference type="ARBA" id="ARBA00012916"/>
    </source>
</evidence>
<dbReference type="InterPro" id="IPR035466">
    <property type="entry name" value="GlmS/AgaS_SIS"/>
</dbReference>
<feature type="domain" description="SIS" evidence="13">
    <location>
        <begin position="309"/>
        <end position="449"/>
    </location>
</feature>
<dbReference type="InterPro" id="IPR017932">
    <property type="entry name" value="GATase_2_dom"/>
</dbReference>
<comment type="catalytic activity">
    <reaction evidence="1 11">
        <text>D-fructose 6-phosphate + L-glutamine = D-glucosamine 6-phosphate + L-glutamate</text>
        <dbReference type="Rhea" id="RHEA:13237"/>
        <dbReference type="ChEBI" id="CHEBI:29985"/>
        <dbReference type="ChEBI" id="CHEBI:58359"/>
        <dbReference type="ChEBI" id="CHEBI:58725"/>
        <dbReference type="ChEBI" id="CHEBI:61527"/>
        <dbReference type="EC" id="2.6.1.16"/>
    </reaction>
</comment>
<keyword evidence="7 11" id="KW-0808">Transferase</keyword>
<dbReference type="NCBIfam" id="NF001484">
    <property type="entry name" value="PRK00331.1"/>
    <property type="match status" value="1"/>
</dbReference>
<evidence type="ECO:0000256" key="10">
    <source>
        <dbReference type="ARBA" id="ARBA00055466"/>
    </source>
</evidence>
<feature type="active site" description="Nucleophile; for GATase activity" evidence="11">
    <location>
        <position position="2"/>
    </location>
</feature>
<evidence type="ECO:0000256" key="2">
    <source>
        <dbReference type="ARBA" id="ARBA00004496"/>
    </source>
</evidence>
<dbReference type="FunFam" id="3.60.20.10:FF:000006">
    <property type="entry name" value="Glutamine--fructose-6-phosphate aminotransferase [isomerizing]"/>
    <property type="match status" value="1"/>
</dbReference>
<dbReference type="EC" id="2.6.1.16" evidence="3 11"/>
<dbReference type="STRING" id="1121945.GCA_000421805_00422"/>
<comment type="function">
    <text evidence="10 11">Catalyzes the first step in hexosamine metabolism, converting fructose-6P into glucosamine-6P using glutamine as a nitrogen source.</text>
</comment>
<dbReference type="CDD" id="cd05009">
    <property type="entry name" value="SIS_GlmS_GlmD_2"/>
    <property type="match status" value="1"/>
</dbReference>
<evidence type="ECO:0000256" key="7">
    <source>
        <dbReference type="ARBA" id="ARBA00022679"/>
    </source>
</evidence>
<dbReference type="CDD" id="cd00714">
    <property type="entry name" value="GFAT"/>
    <property type="match status" value="1"/>
</dbReference>
<evidence type="ECO:0000313" key="14">
    <source>
        <dbReference type="EMBL" id="OSP10571.1"/>
    </source>
</evidence>
<dbReference type="InterPro" id="IPR029055">
    <property type="entry name" value="Ntn_hydrolases_N"/>
</dbReference>
<dbReference type="PROSITE" id="PS51278">
    <property type="entry name" value="GATASE_TYPE_2"/>
    <property type="match status" value="1"/>
</dbReference>
<evidence type="ECO:0000256" key="9">
    <source>
        <dbReference type="ARBA" id="ARBA00022962"/>
    </source>
</evidence>
<dbReference type="PANTHER" id="PTHR10937:SF0">
    <property type="entry name" value="GLUTAMINE--FRUCTOSE-6-PHOSPHATE TRANSAMINASE (ISOMERIZING)"/>
    <property type="match status" value="1"/>
</dbReference>
<dbReference type="GO" id="GO:0006002">
    <property type="term" value="P:fructose 6-phosphate metabolic process"/>
    <property type="evidence" value="ECO:0007669"/>
    <property type="project" value="TreeGrafter"/>
</dbReference>
<gene>
    <name evidence="11" type="primary">glmS</name>
    <name evidence="14" type="ORF">B9H04_02240</name>
</gene>
<feature type="domain" description="Glutamine amidotransferase type-2" evidence="12">
    <location>
        <begin position="2"/>
        <end position="243"/>
    </location>
</feature>
<evidence type="ECO:0000256" key="6">
    <source>
        <dbReference type="ARBA" id="ARBA00022576"/>
    </source>
</evidence>
<dbReference type="Pfam" id="PF13522">
    <property type="entry name" value="GATase_6"/>
    <property type="match status" value="1"/>
</dbReference>
<dbReference type="RefSeq" id="WP_049929708.1">
    <property type="nucleotide sequence ID" value="NZ_ATXS01000001.1"/>
</dbReference>
<dbReference type="InterPro" id="IPR005855">
    <property type="entry name" value="GFAT"/>
</dbReference>